<keyword evidence="4" id="KW-0418">Kinase</keyword>
<evidence type="ECO:0000256" key="4">
    <source>
        <dbReference type="RuleBase" id="RU000304"/>
    </source>
</evidence>
<dbReference type="GeneID" id="106664898"/>
<accession>A0A8I6RMN1</accession>
<dbReference type="SUPFAM" id="SSF49879">
    <property type="entry name" value="SMAD/FHA domain"/>
    <property type="match status" value="1"/>
</dbReference>
<dbReference type="PROSITE" id="PS50006">
    <property type="entry name" value="FHA_DOMAIN"/>
    <property type="match status" value="1"/>
</dbReference>
<protein>
    <submittedName>
        <fullName evidence="8">Uncharacterized protein</fullName>
    </submittedName>
</protein>
<dbReference type="EnsemblMetazoa" id="XM_014390965.2">
    <property type="protein sequence ID" value="XP_014246451.1"/>
    <property type="gene ID" value="LOC106664898"/>
</dbReference>
<dbReference type="AlphaFoldDB" id="A0A8I6RMN1"/>
<keyword evidence="2 3" id="KW-0067">ATP-binding</keyword>
<evidence type="ECO:0000313" key="9">
    <source>
        <dbReference type="Proteomes" id="UP000494040"/>
    </source>
</evidence>
<dbReference type="InterPro" id="IPR000253">
    <property type="entry name" value="FHA_dom"/>
</dbReference>
<evidence type="ECO:0000256" key="5">
    <source>
        <dbReference type="SAM" id="MobiDB-lite"/>
    </source>
</evidence>
<evidence type="ECO:0000259" key="7">
    <source>
        <dbReference type="PROSITE" id="PS50011"/>
    </source>
</evidence>
<dbReference type="CDD" id="cd05117">
    <property type="entry name" value="STKc_CAMK"/>
    <property type="match status" value="1"/>
</dbReference>
<feature type="domain" description="FHA" evidence="6">
    <location>
        <begin position="55"/>
        <end position="116"/>
    </location>
</feature>
<dbReference type="Pfam" id="PF00498">
    <property type="entry name" value="FHA"/>
    <property type="match status" value="1"/>
</dbReference>
<keyword evidence="9" id="KW-1185">Reference proteome</keyword>
<dbReference type="Gene3D" id="1.10.510.10">
    <property type="entry name" value="Transferase(Phosphotransferase) domain 1"/>
    <property type="match status" value="1"/>
</dbReference>
<dbReference type="InterPro" id="IPR000719">
    <property type="entry name" value="Prot_kinase_dom"/>
</dbReference>
<feature type="region of interest" description="Disordered" evidence="5">
    <location>
        <begin position="1"/>
        <end position="29"/>
    </location>
</feature>
<dbReference type="Pfam" id="PF00069">
    <property type="entry name" value="Pkinase"/>
    <property type="match status" value="1"/>
</dbReference>
<feature type="domain" description="Protein kinase" evidence="7">
    <location>
        <begin position="161"/>
        <end position="422"/>
    </location>
</feature>
<dbReference type="InterPro" id="IPR017441">
    <property type="entry name" value="Protein_kinase_ATP_BS"/>
</dbReference>
<evidence type="ECO:0000259" key="6">
    <source>
        <dbReference type="PROSITE" id="PS50006"/>
    </source>
</evidence>
<evidence type="ECO:0000256" key="3">
    <source>
        <dbReference type="PROSITE-ProRule" id="PRU10141"/>
    </source>
</evidence>
<dbReference type="SMART" id="SM00220">
    <property type="entry name" value="S_TKc"/>
    <property type="match status" value="1"/>
</dbReference>
<dbReference type="PROSITE" id="PS00107">
    <property type="entry name" value="PROTEIN_KINASE_ATP"/>
    <property type="match status" value="1"/>
</dbReference>
<dbReference type="Proteomes" id="UP000494040">
    <property type="component" value="Unassembled WGS sequence"/>
</dbReference>
<dbReference type="SMART" id="SM00240">
    <property type="entry name" value="FHA"/>
    <property type="match status" value="1"/>
</dbReference>
<sequence>MEDVQDCTPVLPDTASGNGDAEKEESQPLEKNNCWGKLISIKSTLESKELTDDCYSVGRAPTCDVILNKGNIGDNYFSQISKVHFKLYRGDLGEHTGLIYLEDVSSNGTFINDKKVGKNKKIILTSADEISLAHPKNKVYFFVNMSIDKDRWLPTTIGNNFIVLKHLGTGGFGDVKLVMNKKSFQHCAIKKLPKELDDNTKIFNEINILKRINHPCVVRLEDVVETQESVCIFLEYMPNGNLLKKIVSKKKLSETQTKVIFYQLMLAVEYLHEEGITHRDLKPENILLSSCVSLCTESEPISLIKVTDFGLSKVINSQTKMKTACGTLQYAAPEVVFAKYIGPYSKKVDIWSLGVILYVCLTGMLLFDEEDIRGLYDPLQVSRKINENLHNSLCAKDIISKMIKVKASLRINTPEIFNHPWLQDRQMIEKVNSVLNVQRVKGNNVKKRETDFDLFLTTKKEKVTSS</sequence>
<keyword evidence="4" id="KW-0723">Serine/threonine-protein kinase</keyword>
<dbReference type="InterPro" id="IPR008984">
    <property type="entry name" value="SMAD_FHA_dom_sf"/>
</dbReference>
<dbReference type="PANTHER" id="PTHR24347">
    <property type="entry name" value="SERINE/THREONINE-PROTEIN KINASE"/>
    <property type="match status" value="1"/>
</dbReference>
<evidence type="ECO:0000256" key="2">
    <source>
        <dbReference type="ARBA" id="ARBA00022840"/>
    </source>
</evidence>
<dbReference type="Gene3D" id="2.60.200.20">
    <property type="match status" value="1"/>
</dbReference>
<dbReference type="InterPro" id="IPR008271">
    <property type="entry name" value="Ser/Thr_kinase_AS"/>
</dbReference>
<organism evidence="8 9">
    <name type="scientific">Cimex lectularius</name>
    <name type="common">Bed bug</name>
    <name type="synonym">Acanthia lectularia</name>
    <dbReference type="NCBI Taxonomy" id="79782"/>
    <lineage>
        <taxon>Eukaryota</taxon>
        <taxon>Metazoa</taxon>
        <taxon>Ecdysozoa</taxon>
        <taxon>Arthropoda</taxon>
        <taxon>Hexapoda</taxon>
        <taxon>Insecta</taxon>
        <taxon>Pterygota</taxon>
        <taxon>Neoptera</taxon>
        <taxon>Paraneoptera</taxon>
        <taxon>Hemiptera</taxon>
        <taxon>Heteroptera</taxon>
        <taxon>Panheteroptera</taxon>
        <taxon>Cimicomorpha</taxon>
        <taxon>Cimicidae</taxon>
        <taxon>Cimex</taxon>
    </lineage>
</organism>
<dbReference type="OMA" id="FAYGHPA"/>
<name>A0A8I6RMN1_CIMLE</name>
<reference evidence="8" key="1">
    <citation type="submission" date="2022-01" db="UniProtKB">
        <authorList>
            <consortium name="EnsemblMetazoa"/>
        </authorList>
    </citation>
    <scope>IDENTIFICATION</scope>
</reference>
<dbReference type="FunFam" id="1.10.510.10:FF:000571">
    <property type="entry name" value="Maternal embryonic leucine zipper kinase"/>
    <property type="match status" value="1"/>
</dbReference>
<evidence type="ECO:0000313" key="8">
    <source>
        <dbReference type="EnsemblMetazoa" id="XP_014246451.1"/>
    </source>
</evidence>
<proteinExistence type="inferred from homology"/>
<dbReference type="InterPro" id="IPR011009">
    <property type="entry name" value="Kinase-like_dom_sf"/>
</dbReference>
<dbReference type="CTD" id="35288"/>
<dbReference type="KEGG" id="clec:106664898"/>
<dbReference type="CDD" id="cd22666">
    <property type="entry name" value="FHA_CHK2"/>
    <property type="match status" value="1"/>
</dbReference>
<keyword evidence="1 3" id="KW-0547">Nucleotide-binding</keyword>
<dbReference type="SUPFAM" id="SSF56112">
    <property type="entry name" value="Protein kinase-like (PK-like)"/>
    <property type="match status" value="1"/>
</dbReference>
<dbReference type="RefSeq" id="XP_014246451.1">
    <property type="nucleotide sequence ID" value="XM_014390965.2"/>
</dbReference>
<dbReference type="PROSITE" id="PS00108">
    <property type="entry name" value="PROTEIN_KINASE_ST"/>
    <property type="match status" value="1"/>
</dbReference>
<comment type="similarity">
    <text evidence="4">Belongs to the protein kinase superfamily.</text>
</comment>
<dbReference type="GO" id="GO:0005524">
    <property type="term" value="F:ATP binding"/>
    <property type="evidence" value="ECO:0007669"/>
    <property type="project" value="UniProtKB-UniRule"/>
</dbReference>
<keyword evidence="4" id="KW-0808">Transferase</keyword>
<evidence type="ECO:0000256" key="1">
    <source>
        <dbReference type="ARBA" id="ARBA00022741"/>
    </source>
</evidence>
<dbReference type="OrthoDB" id="40902at2759"/>
<dbReference type="GO" id="GO:0004674">
    <property type="term" value="F:protein serine/threonine kinase activity"/>
    <property type="evidence" value="ECO:0007669"/>
    <property type="project" value="UniProtKB-KW"/>
</dbReference>
<dbReference type="PROSITE" id="PS50011">
    <property type="entry name" value="PROTEIN_KINASE_DOM"/>
    <property type="match status" value="1"/>
</dbReference>
<feature type="binding site" evidence="3">
    <location>
        <position position="191"/>
    </location>
    <ligand>
        <name>ATP</name>
        <dbReference type="ChEBI" id="CHEBI:30616"/>
    </ligand>
</feature>